<proteinExistence type="predicted"/>
<dbReference type="RefSeq" id="XP_014564803.1">
    <property type="nucleotide sequence ID" value="XM_014709317.1"/>
</dbReference>
<dbReference type="STRING" id="764103.G7E4I2"/>
<dbReference type="InterPro" id="IPR034586">
    <property type="entry name" value="Bfa1/Byr4"/>
</dbReference>
<organism evidence="2 3">
    <name type="scientific">Mixia osmundae (strain CBS 9802 / IAM 14324 / JCM 22182 / KY 12970)</name>
    <dbReference type="NCBI Taxonomy" id="764103"/>
    <lineage>
        <taxon>Eukaryota</taxon>
        <taxon>Fungi</taxon>
        <taxon>Dikarya</taxon>
        <taxon>Basidiomycota</taxon>
        <taxon>Pucciniomycotina</taxon>
        <taxon>Mixiomycetes</taxon>
        <taxon>Mixiales</taxon>
        <taxon>Mixiaceae</taxon>
        <taxon>Mixia</taxon>
    </lineage>
</organism>
<feature type="compositionally biased region" description="Polar residues" evidence="1">
    <location>
        <begin position="206"/>
        <end position="215"/>
    </location>
</feature>
<evidence type="ECO:0000256" key="1">
    <source>
        <dbReference type="SAM" id="MobiDB-lite"/>
    </source>
</evidence>
<accession>G7E4I2</accession>
<dbReference type="AlphaFoldDB" id="G7E4I2"/>
<feature type="compositionally biased region" description="Low complexity" evidence="1">
    <location>
        <begin position="362"/>
        <end position="373"/>
    </location>
</feature>
<dbReference type="PANTHER" id="PTHR35140:SF1">
    <property type="entry name" value="MITOTIC CHECK POINT PROTEIN BFA1"/>
    <property type="match status" value="1"/>
</dbReference>
<gene>
    <name evidence="2" type="primary">Mo04421</name>
    <name evidence="2" type="ORF">E5Q_04421</name>
</gene>
<dbReference type="OrthoDB" id="19159at2759"/>
<dbReference type="PANTHER" id="PTHR35140">
    <property type="entry name" value="MITOTIC CHECK POINT PROTEIN BFA1"/>
    <property type="match status" value="1"/>
</dbReference>
<protein>
    <submittedName>
        <fullName evidence="2">Uncharacterized protein</fullName>
    </submittedName>
</protein>
<feature type="region of interest" description="Disordered" evidence="1">
    <location>
        <begin position="443"/>
        <end position="474"/>
    </location>
</feature>
<comment type="caution">
    <text evidence="2">The sequence shown here is derived from an EMBL/GenBank/DDBJ whole genome shotgun (WGS) entry which is preliminary data.</text>
</comment>
<dbReference type="Proteomes" id="UP000009131">
    <property type="component" value="Unassembled WGS sequence"/>
</dbReference>
<feature type="compositionally biased region" description="Low complexity" evidence="1">
    <location>
        <begin position="24"/>
        <end position="47"/>
    </location>
</feature>
<keyword evidence="3" id="KW-1185">Reference proteome</keyword>
<dbReference type="GO" id="GO:0001100">
    <property type="term" value="P:negative regulation of exit from mitosis"/>
    <property type="evidence" value="ECO:0007669"/>
    <property type="project" value="InterPro"/>
</dbReference>
<name>G7E4I2_MIXOS</name>
<feature type="compositionally biased region" description="Basic and acidic residues" evidence="1">
    <location>
        <begin position="257"/>
        <end position="283"/>
    </location>
</feature>
<dbReference type="GO" id="GO:1990334">
    <property type="term" value="C:Bfa1-Bub2 complex"/>
    <property type="evidence" value="ECO:0007669"/>
    <property type="project" value="InterPro"/>
</dbReference>
<feature type="region of interest" description="Disordered" evidence="1">
    <location>
        <begin position="492"/>
        <end position="531"/>
    </location>
</feature>
<dbReference type="eggNOG" id="ENOG502QX1K">
    <property type="taxonomic scope" value="Eukaryota"/>
</dbReference>
<evidence type="ECO:0000313" key="3">
    <source>
        <dbReference type="Proteomes" id="UP000009131"/>
    </source>
</evidence>
<evidence type="ECO:0000313" key="2">
    <source>
        <dbReference type="EMBL" id="GAA97742.1"/>
    </source>
</evidence>
<reference evidence="2 3" key="2">
    <citation type="journal article" date="2012" name="Open Biol.">
        <title>Characteristics of nucleosomes and linker DNA regions on the genome of the basidiomycete Mixia osmundae revealed by mono- and dinucleosome mapping.</title>
        <authorList>
            <person name="Nishida H."/>
            <person name="Kondo S."/>
            <person name="Matsumoto T."/>
            <person name="Suzuki Y."/>
            <person name="Yoshikawa H."/>
            <person name="Taylor T.D."/>
            <person name="Sugiyama J."/>
        </authorList>
    </citation>
    <scope>NUCLEOTIDE SEQUENCE [LARGE SCALE GENOMIC DNA]</scope>
    <source>
        <strain evidence="3">CBS 9802 / IAM 14324 / JCM 22182 / KY 12970</strain>
    </source>
</reference>
<dbReference type="GO" id="GO:0044732">
    <property type="term" value="C:mitotic spindle pole body"/>
    <property type="evidence" value="ECO:0007669"/>
    <property type="project" value="TreeGrafter"/>
</dbReference>
<dbReference type="EMBL" id="BABT02000134">
    <property type="protein sequence ID" value="GAA97742.1"/>
    <property type="molecule type" value="Genomic_DNA"/>
</dbReference>
<feature type="compositionally biased region" description="Polar residues" evidence="1">
    <location>
        <begin position="240"/>
        <end position="251"/>
    </location>
</feature>
<sequence length="708" mass="76902">MGKWDSGEDDDDFGSDLVLPSGRSTLSLQSSTFSQATHSTSATSVTSGDDRDATIKLGSGVKISSFSEHGSARPGDVHLGSSADDDWDNDFAEPAQPMRAPVLMAPPSEPRSLRHKSSKHALAQGAEPIRLRTRSSTAQLRARAISQADVPPVPTLQHDRKGSSKQASQAEVDFILPSTLERISLSPRLSMRGSSPRSSKVERTRQQSSKSAQSHQTDDSEASFFDDLELPDYLGGAHTPPTSEHPSSAPQSAKKPHYGDLQRVLDDRIKSRARFEEDAEQHASPRHQTLRKISKTYADVPDLPIEDDFDLDEDKLVLTRKMSRMRLSDATTPRRPAVKPDLFIPPAPIETRLPSSRSSKNLLTSTASSARLASKAKEQAIPAVEGEVAPARTLRHKKSLGALPTSGGAVKQLRSKRSMPALPSFDPAAFAAMPPVPAVPKATISTTRAKAPPNSEALRRPKRTRQYGDGTELDGLADLDIDADQERKLLVRPSSSKRLAELGAKARQGSPGRAEAKSEKRPRKSRGKEPHLIRNLTAAGLSKVQGQMTWNPIEMRWDGNEGVLRDFDHIGTASARPALIAPGASISRTGKGSVRVVGNMVFDPLSMSWHSSAPEEEEDIDWGADLADDEAGFKSSAKLSQWSTTSAGSSSLSTSVLKAHSGDDLAKASLAADKRHRDEMRPWQFQHAGSTREDRSVLWHIRKIVMDI</sequence>
<feature type="region of interest" description="Disordered" evidence="1">
    <location>
        <begin position="327"/>
        <end position="415"/>
    </location>
</feature>
<reference evidence="2 3" key="1">
    <citation type="journal article" date="2011" name="J. Gen. Appl. Microbiol.">
        <title>Draft genome sequencing of the enigmatic basidiomycete Mixia osmundae.</title>
        <authorList>
            <person name="Nishida H."/>
            <person name="Nagatsuka Y."/>
            <person name="Sugiyama J."/>
        </authorList>
    </citation>
    <scope>NUCLEOTIDE SEQUENCE [LARGE SCALE GENOMIC DNA]</scope>
    <source>
        <strain evidence="3">CBS 9802 / IAM 14324 / JCM 22182 / KY 12970</strain>
    </source>
</reference>
<feature type="compositionally biased region" description="Acidic residues" evidence="1">
    <location>
        <begin position="219"/>
        <end position="230"/>
    </location>
</feature>
<dbReference type="HOGENOM" id="CLU_389828_0_0_1"/>
<dbReference type="InParanoid" id="G7E4I2"/>
<feature type="region of interest" description="Disordered" evidence="1">
    <location>
        <begin position="1"/>
        <end position="289"/>
    </location>
</feature>
<dbReference type="GO" id="GO:0005096">
    <property type="term" value="F:GTPase activator activity"/>
    <property type="evidence" value="ECO:0007669"/>
    <property type="project" value="InterPro"/>
</dbReference>